<dbReference type="Gene3D" id="3.30.160.60">
    <property type="entry name" value="Classic Zinc Finger"/>
    <property type="match status" value="1"/>
</dbReference>
<protein>
    <recommendedName>
        <fullName evidence="3">C2H2-type domain-containing protein</fullName>
    </recommendedName>
</protein>
<organism evidence="5">
    <name type="scientific">Leptosphaeria maculans (strain JN3 / isolate v23.1.3 / race Av1-4-5-6-7-8)</name>
    <name type="common">Blackleg fungus</name>
    <name type="synonym">Phoma lingam</name>
    <dbReference type="NCBI Taxonomy" id="985895"/>
    <lineage>
        <taxon>Eukaryota</taxon>
        <taxon>Fungi</taxon>
        <taxon>Dikarya</taxon>
        <taxon>Ascomycota</taxon>
        <taxon>Pezizomycotina</taxon>
        <taxon>Dothideomycetes</taxon>
        <taxon>Pleosporomycetidae</taxon>
        <taxon>Pleosporales</taxon>
        <taxon>Pleosporineae</taxon>
        <taxon>Leptosphaeriaceae</taxon>
        <taxon>Plenodomus</taxon>
        <taxon>Plenodomus lingam/Leptosphaeria maculans species complex</taxon>
    </lineage>
</organism>
<evidence type="ECO:0000313" key="4">
    <source>
        <dbReference type="EMBL" id="CBX94196.1"/>
    </source>
</evidence>
<evidence type="ECO:0000259" key="3">
    <source>
        <dbReference type="PROSITE" id="PS50157"/>
    </source>
</evidence>
<dbReference type="GeneID" id="13285373"/>
<dbReference type="HOGENOM" id="CLU_062843_0_0_1"/>
<proteinExistence type="predicted"/>
<dbReference type="RefSeq" id="XP_003837640.1">
    <property type="nucleotide sequence ID" value="XM_003837592.1"/>
</dbReference>
<dbReference type="InterPro" id="IPR013087">
    <property type="entry name" value="Znf_C2H2_type"/>
</dbReference>
<evidence type="ECO:0000256" key="2">
    <source>
        <dbReference type="SAM" id="MobiDB-lite"/>
    </source>
</evidence>
<dbReference type="Proteomes" id="UP000002668">
    <property type="component" value="Genome"/>
</dbReference>
<accession>E4ZS16</accession>
<gene>
    <name evidence="4" type="ORF">LEMA_P123480.1</name>
</gene>
<evidence type="ECO:0000256" key="1">
    <source>
        <dbReference type="PROSITE-ProRule" id="PRU00042"/>
    </source>
</evidence>
<dbReference type="OrthoDB" id="10018191at2759"/>
<keyword evidence="1" id="KW-0862">Zinc</keyword>
<dbReference type="InterPro" id="IPR036236">
    <property type="entry name" value="Znf_C2H2_sf"/>
</dbReference>
<feature type="domain" description="C2H2-type" evidence="3">
    <location>
        <begin position="305"/>
        <end position="329"/>
    </location>
</feature>
<dbReference type="GO" id="GO:0008270">
    <property type="term" value="F:zinc ion binding"/>
    <property type="evidence" value="ECO:0007669"/>
    <property type="project" value="UniProtKB-KW"/>
</dbReference>
<dbReference type="PROSITE" id="PS00028">
    <property type="entry name" value="ZINC_FINGER_C2H2_1"/>
    <property type="match status" value="1"/>
</dbReference>
<name>E4ZS16_LEPMJ</name>
<dbReference type="PROSITE" id="PS50157">
    <property type="entry name" value="ZINC_FINGER_C2H2_2"/>
    <property type="match status" value="1"/>
</dbReference>
<feature type="region of interest" description="Disordered" evidence="2">
    <location>
        <begin position="190"/>
        <end position="238"/>
    </location>
</feature>
<dbReference type="VEuPathDB" id="FungiDB:LEMA_P123480.1"/>
<sequence length="382" mass="43106">MDSCKSSLYQVIDPSMYAETLYGSRHGSTQPEASRQSFGEHTSTCGFRREYTYKPPPGALQNNFESWVLDGPSCDSPLSTCSSQSPSEGIATPPTYTCQLPLPGYDLHNHHNQLCQDNATGYADYRNVTMVPWASQFTVPSNWTAHSMQNWFTDGYHTGLQLPVTEPFVPLQNITAPELLLPSQSFPAPDHFDVYNTPDPTKEDDSMDDTASESEESNDDDYGESGGSTDGRTSKSRSHALMPRFMLSKWDLSGMSSYNRQQSHSFYCPLRGQTDTRGKICNAKFARPEHCRRHVKTVHGDVKEYRCKVQGCERAFSRGDNLRDHYWTHLQRGGRIGKNDKMSLAELKEILGRSEKKLIRKLKQKMAKHKAKQLRAAVKTTI</sequence>
<dbReference type="AlphaFoldDB" id="E4ZS16"/>
<dbReference type="EMBL" id="FP929120">
    <property type="protein sequence ID" value="CBX94196.1"/>
    <property type="molecule type" value="Genomic_DNA"/>
</dbReference>
<dbReference type="eggNOG" id="KOG1721">
    <property type="taxonomic scope" value="Eukaryota"/>
</dbReference>
<dbReference type="SUPFAM" id="SSF57667">
    <property type="entry name" value="beta-beta-alpha zinc fingers"/>
    <property type="match status" value="1"/>
</dbReference>
<keyword evidence="1" id="KW-0863">Zinc-finger</keyword>
<keyword evidence="1" id="KW-0479">Metal-binding</keyword>
<dbReference type="InParanoid" id="E4ZS16"/>
<dbReference type="OMA" id="NTCTFHT"/>
<dbReference type="STRING" id="985895.E4ZS16"/>
<dbReference type="SMART" id="SM00355">
    <property type="entry name" value="ZnF_C2H2"/>
    <property type="match status" value="2"/>
</dbReference>
<evidence type="ECO:0000313" key="5">
    <source>
        <dbReference type="Proteomes" id="UP000002668"/>
    </source>
</evidence>
<reference evidence="5" key="1">
    <citation type="journal article" date="2011" name="Nat. Commun.">
        <title>Effector diversification within compartments of the Leptosphaeria maculans genome affected by Repeat-Induced Point mutations.</title>
        <authorList>
            <person name="Rouxel T."/>
            <person name="Grandaubert J."/>
            <person name="Hane J.K."/>
            <person name="Hoede C."/>
            <person name="van de Wouw A.P."/>
            <person name="Couloux A."/>
            <person name="Dominguez V."/>
            <person name="Anthouard V."/>
            <person name="Bally P."/>
            <person name="Bourras S."/>
            <person name="Cozijnsen A.J."/>
            <person name="Ciuffetti L.M."/>
            <person name="Degrave A."/>
            <person name="Dilmaghani A."/>
            <person name="Duret L."/>
            <person name="Fudal I."/>
            <person name="Goodwin S.B."/>
            <person name="Gout L."/>
            <person name="Glaser N."/>
            <person name="Linglin J."/>
            <person name="Kema G.H.J."/>
            <person name="Lapalu N."/>
            <person name="Lawrence C.B."/>
            <person name="May K."/>
            <person name="Meyer M."/>
            <person name="Ollivier B."/>
            <person name="Poulain J."/>
            <person name="Schoch C.L."/>
            <person name="Simon A."/>
            <person name="Spatafora J.W."/>
            <person name="Stachowiak A."/>
            <person name="Turgeon B.G."/>
            <person name="Tyler B.M."/>
            <person name="Vincent D."/>
            <person name="Weissenbach J."/>
            <person name="Amselem J."/>
            <person name="Quesneville H."/>
            <person name="Oliver R.P."/>
            <person name="Wincker P."/>
            <person name="Balesdent M.-H."/>
            <person name="Howlett B.J."/>
        </authorList>
    </citation>
    <scope>NUCLEOTIDE SEQUENCE [LARGE SCALE GENOMIC DNA]</scope>
    <source>
        <strain evidence="5">JN3 / isolate v23.1.3 / race Av1-4-5-6-7-8</strain>
    </source>
</reference>
<feature type="compositionally biased region" description="Acidic residues" evidence="2">
    <location>
        <begin position="205"/>
        <end position="223"/>
    </location>
</feature>
<keyword evidence="5" id="KW-1185">Reference proteome</keyword>